<reference evidence="2 3" key="1">
    <citation type="submission" date="2016-11" db="EMBL/GenBank/DDBJ databases">
        <authorList>
            <person name="Jaros S."/>
            <person name="Januszkiewicz K."/>
            <person name="Wedrychowicz H."/>
        </authorList>
    </citation>
    <scope>NUCLEOTIDE SEQUENCE [LARGE SCALE GENOMIC DNA]</scope>
    <source>
        <strain evidence="2 3">DSM 17477</strain>
    </source>
</reference>
<protein>
    <submittedName>
        <fullName evidence="2">2Fe-2S iron-sulfur cluster binding domain-containing protein</fullName>
    </submittedName>
</protein>
<dbReference type="OrthoDB" id="573392at2"/>
<evidence type="ECO:0000256" key="1">
    <source>
        <dbReference type="ARBA" id="ARBA00023002"/>
    </source>
</evidence>
<dbReference type="STRING" id="1121476.SAMN02745751_02840"/>
<organism evidence="2 3">
    <name type="scientific">Dethiosulfatibacter aminovorans DSM 17477</name>
    <dbReference type="NCBI Taxonomy" id="1121476"/>
    <lineage>
        <taxon>Bacteria</taxon>
        <taxon>Bacillati</taxon>
        <taxon>Bacillota</taxon>
        <taxon>Tissierellia</taxon>
        <taxon>Dethiosulfatibacter</taxon>
    </lineage>
</organism>
<proteinExistence type="predicted"/>
<accession>A0A1M6KAB8</accession>
<dbReference type="Gene3D" id="3.10.20.440">
    <property type="entry name" value="2Fe-2S iron-sulphur cluster binding domain, sarcosine oxidase, alpha subunit, N-terminal domain"/>
    <property type="match status" value="1"/>
</dbReference>
<dbReference type="GO" id="GO:0016491">
    <property type="term" value="F:oxidoreductase activity"/>
    <property type="evidence" value="ECO:0007669"/>
    <property type="project" value="UniProtKB-KW"/>
</dbReference>
<dbReference type="RefSeq" id="WP_073050229.1">
    <property type="nucleotide sequence ID" value="NZ_FQZL01000025.1"/>
</dbReference>
<dbReference type="AlphaFoldDB" id="A0A1M6KAB8"/>
<keyword evidence="1" id="KW-0560">Oxidoreductase</keyword>
<sequence length="102" mass="11661">MRIEKHPVLKFEKKKEVKFIFEGKEMIGYENEPISAALHANGVKDLKHDHRPRGLFCAIGNCSSCLMEVNGEPNVRVCVEELKENMVVNRQQGKGFFKGDEK</sequence>
<dbReference type="InterPro" id="IPR042204">
    <property type="entry name" value="2Fe-2S-bd_N"/>
</dbReference>
<dbReference type="EMBL" id="FQZL01000025">
    <property type="protein sequence ID" value="SHJ55817.1"/>
    <property type="molecule type" value="Genomic_DNA"/>
</dbReference>
<evidence type="ECO:0000313" key="2">
    <source>
        <dbReference type="EMBL" id="SHJ55817.1"/>
    </source>
</evidence>
<dbReference type="SUPFAM" id="SSF54292">
    <property type="entry name" value="2Fe-2S ferredoxin-like"/>
    <property type="match status" value="1"/>
</dbReference>
<dbReference type="Proteomes" id="UP000184052">
    <property type="component" value="Unassembled WGS sequence"/>
</dbReference>
<dbReference type="PROSITE" id="PS00197">
    <property type="entry name" value="2FE2S_FER_1"/>
    <property type="match status" value="1"/>
</dbReference>
<evidence type="ECO:0000313" key="3">
    <source>
        <dbReference type="Proteomes" id="UP000184052"/>
    </source>
</evidence>
<dbReference type="GO" id="GO:0051537">
    <property type="term" value="F:2 iron, 2 sulfur cluster binding"/>
    <property type="evidence" value="ECO:0007669"/>
    <property type="project" value="InterPro"/>
</dbReference>
<keyword evidence="3" id="KW-1185">Reference proteome</keyword>
<dbReference type="Pfam" id="PF13510">
    <property type="entry name" value="Fer2_4"/>
    <property type="match status" value="1"/>
</dbReference>
<dbReference type="InterPro" id="IPR006058">
    <property type="entry name" value="2Fe2S_fd_BS"/>
</dbReference>
<name>A0A1M6KAB8_9FIRM</name>
<dbReference type="InterPro" id="IPR036010">
    <property type="entry name" value="2Fe-2S_ferredoxin-like_sf"/>
</dbReference>
<gene>
    <name evidence="2" type="ORF">SAMN02745751_02840</name>
</gene>